<reference evidence="2" key="1">
    <citation type="submission" date="2017-06" db="EMBL/GenBank/DDBJ databases">
        <authorList>
            <person name="Varghese N."/>
            <person name="Submissions S."/>
        </authorList>
    </citation>
    <scope>NUCLEOTIDE SEQUENCE [LARGE SCALE GENOMIC DNA]</scope>
    <source>
        <strain evidence="2">DSM 28041</strain>
    </source>
</reference>
<accession>A0A239B206</accession>
<organism evidence="1 2">
    <name type="scientific">Hymenobacter mucosus</name>
    <dbReference type="NCBI Taxonomy" id="1411120"/>
    <lineage>
        <taxon>Bacteria</taxon>
        <taxon>Pseudomonadati</taxon>
        <taxon>Bacteroidota</taxon>
        <taxon>Cytophagia</taxon>
        <taxon>Cytophagales</taxon>
        <taxon>Hymenobacteraceae</taxon>
        <taxon>Hymenobacter</taxon>
    </lineage>
</organism>
<protein>
    <submittedName>
        <fullName evidence="1">Uncharacterized protein</fullName>
    </submittedName>
</protein>
<gene>
    <name evidence="1" type="ORF">SAMN06269173_1177</name>
</gene>
<evidence type="ECO:0000313" key="2">
    <source>
        <dbReference type="Proteomes" id="UP000198310"/>
    </source>
</evidence>
<dbReference type="EMBL" id="FZNS01000017">
    <property type="protein sequence ID" value="SNS01233.1"/>
    <property type="molecule type" value="Genomic_DNA"/>
</dbReference>
<proteinExistence type="predicted"/>
<dbReference type="Proteomes" id="UP000198310">
    <property type="component" value="Unassembled WGS sequence"/>
</dbReference>
<dbReference type="AlphaFoldDB" id="A0A239B206"/>
<sequence length="80" mass="9044">MYYQLSLKDGSGHIAPWVVSLLLLQLGKEPRVRWQLPTTFVPSQMLECLESGTLPLVPAHPNMRPNLRGCTDRWAASAWI</sequence>
<evidence type="ECO:0000313" key="1">
    <source>
        <dbReference type="EMBL" id="SNS01233.1"/>
    </source>
</evidence>
<name>A0A239B206_9BACT</name>
<keyword evidence="2" id="KW-1185">Reference proteome</keyword>